<dbReference type="CDD" id="cd04301">
    <property type="entry name" value="NAT_SF"/>
    <property type="match status" value="1"/>
</dbReference>
<feature type="domain" description="N-acetyltransferase" evidence="1">
    <location>
        <begin position="109"/>
        <end position="239"/>
    </location>
</feature>
<keyword evidence="3" id="KW-1185">Reference proteome</keyword>
<dbReference type="SUPFAM" id="SSF55729">
    <property type="entry name" value="Acyl-CoA N-acyltransferases (Nat)"/>
    <property type="match status" value="1"/>
</dbReference>
<sequence length="239" mass="25670">MTPDAQTLYAVTEATWPPARIETRGPVTLRDGAGGGKRVSAATATRALTPDELTDAEAAMRGLAQGALFQIRAGDDALDAMLSDQGYRVVDPVNLYVAPVAALTVETPPRVTTFSVWEPLEIMREIWAEGSIGPARIAVMERATCPKTGLFGRHDNRPAAVGYAGLHQGVVMVHALEVRAAHRRAGMGRWIMIEAAHWAARHGAAHIAVLCTKQNAAANGLYASMGFAPVGYYHYRQKD</sequence>
<dbReference type="GO" id="GO:0016747">
    <property type="term" value="F:acyltransferase activity, transferring groups other than amino-acyl groups"/>
    <property type="evidence" value="ECO:0007669"/>
    <property type="project" value="InterPro"/>
</dbReference>
<evidence type="ECO:0000313" key="2">
    <source>
        <dbReference type="EMBL" id="KNX41088.1"/>
    </source>
</evidence>
<dbReference type="Gene3D" id="3.40.630.30">
    <property type="match status" value="1"/>
</dbReference>
<accession>A0A0L6CUC1</accession>
<proteinExistence type="predicted"/>
<protein>
    <submittedName>
        <fullName evidence="2">Putative acetyltransferase</fullName>
    </submittedName>
</protein>
<dbReference type="InterPro" id="IPR016181">
    <property type="entry name" value="Acyl_CoA_acyltransferase"/>
</dbReference>
<dbReference type="STRING" id="74031.SAMN04488077_107133"/>
<dbReference type="RefSeq" id="WP_050663266.1">
    <property type="nucleotide sequence ID" value="NZ_CP118494.1"/>
</dbReference>
<dbReference type="EMBL" id="LGVV01000032">
    <property type="protein sequence ID" value="KNX41088.1"/>
    <property type="molecule type" value="Genomic_DNA"/>
</dbReference>
<dbReference type="Pfam" id="PF00583">
    <property type="entry name" value="Acetyltransf_1"/>
    <property type="match status" value="1"/>
</dbReference>
<dbReference type="Proteomes" id="UP000037046">
    <property type="component" value="Unassembled WGS sequence"/>
</dbReference>
<gene>
    <name evidence="2" type="ORF">ROTO_23890</name>
</gene>
<evidence type="ECO:0000259" key="1">
    <source>
        <dbReference type="PROSITE" id="PS51186"/>
    </source>
</evidence>
<keyword evidence="2" id="KW-0808">Transferase</keyword>
<name>A0A0L6CUC1_9RHOB</name>
<evidence type="ECO:0000313" key="3">
    <source>
        <dbReference type="Proteomes" id="UP000037046"/>
    </source>
</evidence>
<dbReference type="PATRIC" id="fig|74031.6.peg.2442"/>
<dbReference type="PROSITE" id="PS51186">
    <property type="entry name" value="GNAT"/>
    <property type="match status" value="1"/>
</dbReference>
<dbReference type="OrthoDB" id="7301318at2"/>
<comment type="caution">
    <text evidence="2">The sequence shown here is derived from an EMBL/GenBank/DDBJ whole genome shotgun (WGS) entry which is preliminary data.</text>
</comment>
<dbReference type="AlphaFoldDB" id="A0A0L6CUC1"/>
<organism evidence="2 3">
    <name type="scientific">Roseovarius tolerans</name>
    <dbReference type="NCBI Taxonomy" id="74031"/>
    <lineage>
        <taxon>Bacteria</taxon>
        <taxon>Pseudomonadati</taxon>
        <taxon>Pseudomonadota</taxon>
        <taxon>Alphaproteobacteria</taxon>
        <taxon>Rhodobacterales</taxon>
        <taxon>Roseobacteraceae</taxon>
        <taxon>Roseovarius</taxon>
    </lineage>
</organism>
<reference evidence="3" key="1">
    <citation type="submission" date="2015-07" db="EMBL/GenBank/DDBJ databases">
        <title>Draft Genome Sequence of Roseovarius tolerans EL-164, a producer of N-Acylated Alanine Methyl Esters (NAMEs).</title>
        <authorList>
            <person name="Voget S."/>
            <person name="Bruns H."/>
            <person name="Wagner-Doebler I."/>
            <person name="Schulz S."/>
            <person name="Daniel R."/>
        </authorList>
    </citation>
    <scope>NUCLEOTIDE SEQUENCE [LARGE SCALE GENOMIC DNA]</scope>
    <source>
        <strain evidence="3">EL-164</strain>
    </source>
</reference>
<dbReference type="InterPro" id="IPR000182">
    <property type="entry name" value="GNAT_dom"/>
</dbReference>